<evidence type="ECO:0000256" key="3">
    <source>
        <dbReference type="ARBA" id="ARBA00022692"/>
    </source>
</evidence>
<evidence type="ECO:0000313" key="8">
    <source>
        <dbReference type="EMBL" id="ANB12854.1"/>
    </source>
</evidence>
<evidence type="ECO:0000313" key="9">
    <source>
        <dbReference type="Proteomes" id="UP000189580"/>
    </source>
</evidence>
<dbReference type="InterPro" id="IPR036259">
    <property type="entry name" value="MFS_trans_sf"/>
</dbReference>
<evidence type="ECO:0000256" key="5">
    <source>
        <dbReference type="ARBA" id="ARBA00023136"/>
    </source>
</evidence>
<organism evidence="8 9">
    <name type="scientific">Sugiyamaella lignohabitans</name>
    <dbReference type="NCBI Taxonomy" id="796027"/>
    <lineage>
        <taxon>Eukaryota</taxon>
        <taxon>Fungi</taxon>
        <taxon>Dikarya</taxon>
        <taxon>Ascomycota</taxon>
        <taxon>Saccharomycotina</taxon>
        <taxon>Dipodascomycetes</taxon>
        <taxon>Dipodascales</taxon>
        <taxon>Trichomonascaceae</taxon>
        <taxon>Sugiyamaella</taxon>
    </lineage>
</organism>
<accession>A0A167DFD3</accession>
<feature type="transmembrane region" description="Helical" evidence="6">
    <location>
        <begin position="238"/>
        <end position="259"/>
    </location>
</feature>
<feature type="domain" description="Major facilitator superfamily (MFS) profile" evidence="7">
    <location>
        <begin position="1"/>
        <end position="292"/>
    </location>
</feature>
<keyword evidence="9" id="KW-1185">Reference proteome</keyword>
<keyword evidence="3 6" id="KW-0812">Transmembrane</keyword>
<dbReference type="PROSITE" id="PS50850">
    <property type="entry name" value="MFS"/>
    <property type="match status" value="1"/>
</dbReference>
<dbReference type="GeneID" id="30032899"/>
<keyword evidence="4 6" id="KW-1133">Transmembrane helix</keyword>
<dbReference type="InterPro" id="IPR020846">
    <property type="entry name" value="MFS_dom"/>
</dbReference>
<dbReference type="AlphaFoldDB" id="A0A167DFD3"/>
<dbReference type="Pfam" id="PF07690">
    <property type="entry name" value="MFS_1"/>
    <property type="match status" value="1"/>
</dbReference>
<keyword evidence="2" id="KW-0813">Transport</keyword>
<evidence type="ECO:0000256" key="6">
    <source>
        <dbReference type="SAM" id="Phobius"/>
    </source>
</evidence>
<dbReference type="Proteomes" id="UP000189580">
    <property type="component" value="Chromosome a"/>
</dbReference>
<feature type="transmembrane region" description="Helical" evidence="6">
    <location>
        <begin position="98"/>
        <end position="115"/>
    </location>
</feature>
<evidence type="ECO:0000259" key="7">
    <source>
        <dbReference type="PROSITE" id="PS50850"/>
    </source>
</evidence>
<feature type="transmembrane region" description="Helical" evidence="6">
    <location>
        <begin position="186"/>
        <end position="207"/>
    </location>
</feature>
<dbReference type="OrthoDB" id="5086884at2759"/>
<evidence type="ECO:0000256" key="2">
    <source>
        <dbReference type="ARBA" id="ARBA00022448"/>
    </source>
</evidence>
<dbReference type="GO" id="GO:0016020">
    <property type="term" value="C:membrane"/>
    <property type="evidence" value="ECO:0007669"/>
    <property type="project" value="UniProtKB-SubCell"/>
</dbReference>
<dbReference type="EMBL" id="CP014501">
    <property type="protein sequence ID" value="ANB12854.1"/>
    <property type="molecule type" value="Genomic_DNA"/>
</dbReference>
<dbReference type="SUPFAM" id="SSF103473">
    <property type="entry name" value="MFS general substrate transporter"/>
    <property type="match status" value="1"/>
</dbReference>
<evidence type="ECO:0000256" key="4">
    <source>
        <dbReference type="ARBA" id="ARBA00022989"/>
    </source>
</evidence>
<dbReference type="Gene3D" id="1.20.1250.20">
    <property type="entry name" value="MFS general substrate transporter like domains"/>
    <property type="match status" value="1"/>
</dbReference>
<feature type="transmembrane region" description="Helical" evidence="6">
    <location>
        <begin position="34"/>
        <end position="53"/>
    </location>
</feature>
<dbReference type="PANTHER" id="PTHR23506">
    <property type="entry name" value="GH10249P"/>
    <property type="match status" value="1"/>
</dbReference>
<evidence type="ECO:0000256" key="1">
    <source>
        <dbReference type="ARBA" id="ARBA00004141"/>
    </source>
</evidence>
<dbReference type="KEGG" id="slb:AWJ20_1130"/>
<feature type="transmembrane region" description="Helical" evidence="6">
    <location>
        <begin position="162"/>
        <end position="180"/>
    </location>
</feature>
<name>A0A167DFD3_9ASCO</name>
<dbReference type="InterPro" id="IPR011701">
    <property type="entry name" value="MFS"/>
</dbReference>
<feature type="transmembrane region" description="Helical" evidence="6">
    <location>
        <begin position="7"/>
        <end position="28"/>
    </location>
</feature>
<keyword evidence="5 6" id="KW-0472">Membrane</keyword>
<feature type="transmembrane region" description="Helical" evidence="6">
    <location>
        <begin position="135"/>
        <end position="155"/>
    </location>
</feature>
<dbReference type="InterPro" id="IPR050930">
    <property type="entry name" value="MFS_Vesicular_Transporter"/>
</dbReference>
<gene>
    <name evidence="8" type="ORF">AWJ20_1130</name>
</gene>
<sequence>MTFIVSFPSLAVSIGTILGPVVGGVVYQKFGYEAVFQLSLAILGVDVLLRLLMKETKSTQRMKEDKEILAAKPVGGEPRREYSASPLRFAKMLKNPRVINSLMQSLVVAWQLTALDATMTIRLMKLFGFNSLQSGLMFLPMAIPAFLEPLIGYLCDRHGPRYFLTFGFLFSTVPLMLLQLPNNNSAHDVVIFVTMLALYGITSVMIFSPILSELSDTVSQEESKAPGQFGKGKGYGQIYGLFNMAYSLGSLAGPIQAGYTVERYSWGVLMITLAVMSLLMVPSSFYFASRGVRPPRSLYTVADITPTLQEKQLIEEIEIEIEIE</sequence>
<feature type="transmembrane region" description="Helical" evidence="6">
    <location>
        <begin position="265"/>
        <end position="288"/>
    </location>
</feature>
<comment type="subcellular location">
    <subcellularLocation>
        <location evidence="1">Membrane</location>
        <topology evidence="1">Multi-pass membrane protein</topology>
    </subcellularLocation>
</comment>
<protein>
    <submittedName>
        <fullName evidence="8">Membrane transporter</fullName>
    </submittedName>
</protein>
<dbReference type="GO" id="GO:0022857">
    <property type="term" value="F:transmembrane transporter activity"/>
    <property type="evidence" value="ECO:0007669"/>
    <property type="project" value="InterPro"/>
</dbReference>
<dbReference type="PANTHER" id="PTHR23506:SF23">
    <property type="entry name" value="GH10249P"/>
    <property type="match status" value="1"/>
</dbReference>
<proteinExistence type="predicted"/>
<reference evidence="8 9" key="1">
    <citation type="submission" date="2016-02" db="EMBL/GenBank/DDBJ databases">
        <title>Complete genome sequence and transcriptome regulation of the pentose utilising yeast Sugiyamaella lignohabitans.</title>
        <authorList>
            <person name="Bellasio M."/>
            <person name="Peymann A."/>
            <person name="Valli M."/>
            <person name="Sipitzky M."/>
            <person name="Graf A."/>
            <person name="Sauer M."/>
            <person name="Marx H."/>
            <person name="Mattanovich D."/>
        </authorList>
    </citation>
    <scope>NUCLEOTIDE SEQUENCE [LARGE SCALE GENOMIC DNA]</scope>
    <source>
        <strain evidence="8 9">CBS 10342</strain>
    </source>
</reference>
<dbReference type="RefSeq" id="XP_018735331.1">
    <property type="nucleotide sequence ID" value="XM_018877982.1"/>
</dbReference>